<reference evidence="3" key="1">
    <citation type="journal article" date="2013" name="Eukaryot. Cell">
        <title>Extremely Reduced Levels of Heterozygosity in the Vertebrate Pathogen Encephalitozoon cuniculi.</title>
        <authorList>
            <person name="Selman M."/>
            <person name="Sak B."/>
            <person name="Kvac M."/>
            <person name="Farinelli L."/>
            <person name="Weiss L.M."/>
            <person name="Corradi N."/>
        </authorList>
    </citation>
    <scope>NUCLEOTIDE SEQUENCE</scope>
</reference>
<dbReference type="Gene3D" id="1.20.5.110">
    <property type="match status" value="1"/>
</dbReference>
<evidence type="ECO:0000313" key="3">
    <source>
        <dbReference type="EMBL" id="AGE95443.1"/>
    </source>
</evidence>
<protein>
    <submittedName>
        <fullName evidence="3">Syntaxin-like protein</fullName>
    </submittedName>
</protein>
<dbReference type="VEuPathDB" id="MicrosporidiaDB:AEWR_050800"/>
<feature type="domain" description="T-SNARE coiled-coil homology" evidence="2">
    <location>
        <begin position="148"/>
        <end position="210"/>
    </location>
</feature>
<keyword evidence="1" id="KW-0812">Transmembrane</keyword>
<dbReference type="InterPro" id="IPR000727">
    <property type="entry name" value="T_SNARE_dom"/>
</dbReference>
<evidence type="ECO:0000256" key="1">
    <source>
        <dbReference type="SAM" id="Phobius"/>
    </source>
</evidence>
<sequence>MDRTDEFVKVVRATHIPQQGRASFASPYIRAFEIDGVIEKTLSDVGKMLDKERVYESFALQSKIDRAWELVKEMREISGLEVRCRNDQEAASYASLNGMVRNRAARYHIRLKELVRKKDARSQAVSERRREFDSERPQEQQDVVLMESEVVTERVKERQRISMQISEIGQIMEEISMHISLQEESFKRIDDLMGTSDTLISGSLDLMRKTWENVSSTRPAIVRFVMFWMVLALVFWLLRR</sequence>
<dbReference type="VEuPathDB" id="MicrosporidiaDB:ECU05_0820"/>
<dbReference type="AlphaFoldDB" id="M1K3J4"/>
<evidence type="ECO:0000259" key="2">
    <source>
        <dbReference type="PROSITE" id="PS50192"/>
    </source>
</evidence>
<proteinExistence type="predicted"/>
<feature type="transmembrane region" description="Helical" evidence="1">
    <location>
        <begin position="220"/>
        <end position="238"/>
    </location>
</feature>
<dbReference type="VEuPathDB" id="MicrosporidiaDB:AEWQ_050800"/>
<dbReference type="OMA" id="IQREEMS"/>
<dbReference type="SUPFAM" id="SSF58038">
    <property type="entry name" value="SNARE fusion complex"/>
    <property type="match status" value="1"/>
</dbReference>
<dbReference type="PROSITE" id="PS50192">
    <property type="entry name" value="T_SNARE"/>
    <property type="match status" value="1"/>
</dbReference>
<accession>M1K3J4</accession>
<keyword evidence="1" id="KW-1133">Transmembrane helix</keyword>
<name>M1K3J4_ENCCN</name>
<organism evidence="3">
    <name type="scientific">Encephalitozoon cuniculi</name>
    <name type="common">Microsporidian parasite</name>
    <dbReference type="NCBI Taxonomy" id="6035"/>
    <lineage>
        <taxon>Eukaryota</taxon>
        <taxon>Fungi</taxon>
        <taxon>Fungi incertae sedis</taxon>
        <taxon>Microsporidia</taxon>
        <taxon>Unikaryonidae</taxon>
        <taxon>Encephalitozoon</taxon>
    </lineage>
</organism>
<dbReference type="VEuPathDB" id="MicrosporidiaDB:AEWD_050800"/>
<dbReference type="EMBL" id="KC513607">
    <property type="protein sequence ID" value="AGE95443.1"/>
    <property type="molecule type" value="Genomic_DNA"/>
</dbReference>
<keyword evidence="1" id="KW-0472">Membrane</keyword>
<gene>
    <name evidence="3" type="ORF">ECU05_0820</name>
</gene>
<dbReference type="VEuPathDB" id="MicrosporidiaDB:M970_050800"/>